<proteinExistence type="predicted"/>
<dbReference type="EMBL" id="BMGK01000003">
    <property type="protein sequence ID" value="GGD87712.1"/>
    <property type="molecule type" value="Genomic_DNA"/>
</dbReference>
<comment type="caution">
    <text evidence="2">The sequence shown here is derived from an EMBL/GenBank/DDBJ whole genome shotgun (WGS) entry which is preliminary data.</text>
</comment>
<reference evidence="2" key="2">
    <citation type="submission" date="2020-09" db="EMBL/GenBank/DDBJ databases">
        <authorList>
            <person name="Sun Q."/>
            <person name="Zhou Y."/>
        </authorList>
    </citation>
    <scope>NUCLEOTIDE SEQUENCE</scope>
    <source>
        <strain evidence="2">CGMCC 1.12924</strain>
    </source>
</reference>
<organism evidence="2 3">
    <name type="scientific">Planktosalinus lacus</name>
    <dbReference type="NCBI Taxonomy" id="1526573"/>
    <lineage>
        <taxon>Bacteria</taxon>
        <taxon>Pseudomonadati</taxon>
        <taxon>Bacteroidota</taxon>
        <taxon>Flavobacteriia</taxon>
        <taxon>Flavobacteriales</taxon>
        <taxon>Flavobacteriaceae</taxon>
        <taxon>Planktosalinus</taxon>
    </lineage>
</organism>
<accession>A0A8J2V9H9</accession>
<evidence type="ECO:0000313" key="2">
    <source>
        <dbReference type="EMBL" id="GGD87712.1"/>
    </source>
</evidence>
<feature type="transmembrane region" description="Helical" evidence="1">
    <location>
        <begin position="354"/>
        <end position="378"/>
    </location>
</feature>
<feature type="transmembrane region" description="Helical" evidence="1">
    <location>
        <begin position="297"/>
        <end position="317"/>
    </location>
</feature>
<dbReference type="RefSeq" id="WP_188440059.1">
    <property type="nucleotide sequence ID" value="NZ_BMGK01000003.1"/>
</dbReference>
<evidence type="ECO:0000256" key="1">
    <source>
        <dbReference type="SAM" id="Phobius"/>
    </source>
</evidence>
<protein>
    <recommendedName>
        <fullName evidence="4">DUF3667 domain-containing protein</fullName>
    </recommendedName>
</protein>
<keyword evidence="1" id="KW-0472">Membrane</keyword>
<gene>
    <name evidence="2" type="ORF">GCM10011312_09660</name>
</gene>
<evidence type="ECO:0000313" key="3">
    <source>
        <dbReference type="Proteomes" id="UP000652231"/>
    </source>
</evidence>
<dbReference type="Pfam" id="PF12412">
    <property type="entry name" value="DUF3667"/>
    <property type="match status" value="1"/>
</dbReference>
<sequence length="383" mass="44998">MLDKLSVWFASSLPSNETGRKSLKYRGEKCLNCDHPLDKSDKYCPNCSQLNSTKKLHFNDLFNEFFGSIFAYDSRIIRTLKVLLFKPGIISKEYVEGKRMRYANPFRFYLSVSIIFFLLSGLLNKISELTQDTNNKPTAITSSNIKTNNDKDATLELKSALKELSNPAIDSLKIEEKLNEPKTESKLRYFSEQELATMSFRKSYTSRIEVYSDFYTENKDLKPSDALAELNHQNSAKNRWLYKKVMDFDFFINNTDFAYNYFISKLPIVIFLFMPIFALFIKLLYIRRKQYTYMEHLVFAFHVQSLFFVLLIITLFFDYFLNTSLFTSLALFAFLIYLYKAMRNFYLQSRFKTFVKFVILNTLFSILATFAAMGYALLSFSMY</sequence>
<feature type="transmembrane region" description="Helical" evidence="1">
    <location>
        <begin position="266"/>
        <end position="285"/>
    </location>
</feature>
<keyword evidence="3" id="KW-1185">Reference proteome</keyword>
<evidence type="ECO:0008006" key="4">
    <source>
        <dbReference type="Google" id="ProtNLM"/>
    </source>
</evidence>
<dbReference type="Proteomes" id="UP000652231">
    <property type="component" value="Unassembled WGS sequence"/>
</dbReference>
<reference evidence="2" key="1">
    <citation type="journal article" date="2014" name="Int. J. Syst. Evol. Microbiol.">
        <title>Complete genome sequence of Corynebacterium casei LMG S-19264T (=DSM 44701T), isolated from a smear-ripened cheese.</title>
        <authorList>
            <consortium name="US DOE Joint Genome Institute (JGI-PGF)"/>
            <person name="Walter F."/>
            <person name="Albersmeier A."/>
            <person name="Kalinowski J."/>
            <person name="Ruckert C."/>
        </authorList>
    </citation>
    <scope>NUCLEOTIDE SEQUENCE</scope>
    <source>
        <strain evidence="2">CGMCC 1.12924</strain>
    </source>
</reference>
<feature type="transmembrane region" description="Helical" evidence="1">
    <location>
        <begin position="323"/>
        <end position="342"/>
    </location>
</feature>
<dbReference type="AlphaFoldDB" id="A0A8J2V9H9"/>
<keyword evidence="1" id="KW-0812">Transmembrane</keyword>
<keyword evidence="1" id="KW-1133">Transmembrane helix</keyword>
<dbReference type="InterPro" id="IPR022134">
    <property type="entry name" value="DUF3667"/>
</dbReference>
<name>A0A8J2V9H9_9FLAO</name>